<evidence type="ECO:0000259" key="1">
    <source>
        <dbReference type="Pfam" id="PF13472"/>
    </source>
</evidence>
<dbReference type="InterPro" id="IPR013830">
    <property type="entry name" value="SGNH_hydro"/>
</dbReference>
<dbReference type="EMBL" id="FWXY01000010">
    <property type="protein sequence ID" value="SMC78285.1"/>
    <property type="molecule type" value="Genomic_DNA"/>
</dbReference>
<name>A0A1W2BZ70_9BACT</name>
<dbReference type="Pfam" id="PF13472">
    <property type="entry name" value="Lipase_GDSL_2"/>
    <property type="match status" value="1"/>
</dbReference>
<dbReference type="Gene3D" id="3.40.50.1110">
    <property type="entry name" value="SGNH hydrolase"/>
    <property type="match status" value="1"/>
</dbReference>
<dbReference type="Proteomes" id="UP000192418">
    <property type="component" value="Unassembled WGS sequence"/>
</dbReference>
<sequence>MKIICHGDSLTQGADLEKMYTWTSFLERNFRVPVLNHGIGGDTTAGMLSRFSHEVIQQQPSLVILMGGTNDLWWDLEINLIQANLSAMVSQAKYHEIAPVIGLPLPICIEKVEKQDWEPPAKGYEHLSTQIHKLVEALKAAAVQWEIPILDFNRPFLDDENTVKNDLFLDDGVHAAKEGHRIMGLYAATRLRELFLFA</sequence>
<dbReference type="PANTHER" id="PTHR30383">
    <property type="entry name" value="THIOESTERASE 1/PROTEASE 1/LYSOPHOSPHOLIPASE L1"/>
    <property type="match status" value="1"/>
</dbReference>
<accession>A0A1W2BZ70</accession>
<protein>
    <submittedName>
        <fullName evidence="2">Lysophospholipase L1</fullName>
    </submittedName>
</protein>
<gene>
    <name evidence="2" type="ORF">SAMN02746065_11026</name>
</gene>
<dbReference type="GO" id="GO:0016788">
    <property type="term" value="F:hydrolase activity, acting on ester bonds"/>
    <property type="evidence" value="ECO:0007669"/>
    <property type="project" value="UniProtKB-ARBA"/>
</dbReference>
<dbReference type="InterPro" id="IPR051532">
    <property type="entry name" value="Ester_Hydrolysis_Enzymes"/>
</dbReference>
<evidence type="ECO:0000313" key="3">
    <source>
        <dbReference type="Proteomes" id="UP000192418"/>
    </source>
</evidence>
<dbReference type="RefSeq" id="WP_084069186.1">
    <property type="nucleotide sequence ID" value="NZ_FWXY01000010.1"/>
</dbReference>
<dbReference type="SUPFAM" id="SSF52266">
    <property type="entry name" value="SGNH hydrolase"/>
    <property type="match status" value="1"/>
</dbReference>
<feature type="domain" description="SGNH hydrolase-type esterase" evidence="1">
    <location>
        <begin position="5"/>
        <end position="182"/>
    </location>
</feature>
<keyword evidence="3" id="KW-1185">Reference proteome</keyword>
<dbReference type="STRING" id="1121400.SAMN02746065_11026"/>
<proteinExistence type="predicted"/>
<dbReference type="AlphaFoldDB" id="A0A1W2BZ70"/>
<organism evidence="2 3">
    <name type="scientific">Desulfocicer vacuolatum DSM 3385</name>
    <dbReference type="NCBI Taxonomy" id="1121400"/>
    <lineage>
        <taxon>Bacteria</taxon>
        <taxon>Pseudomonadati</taxon>
        <taxon>Thermodesulfobacteriota</taxon>
        <taxon>Desulfobacteria</taxon>
        <taxon>Desulfobacterales</taxon>
        <taxon>Desulfobacteraceae</taxon>
        <taxon>Desulfocicer</taxon>
    </lineage>
</organism>
<evidence type="ECO:0000313" key="2">
    <source>
        <dbReference type="EMBL" id="SMC78285.1"/>
    </source>
</evidence>
<dbReference type="OrthoDB" id="9786188at2"/>
<reference evidence="2 3" key="1">
    <citation type="submission" date="2017-04" db="EMBL/GenBank/DDBJ databases">
        <authorList>
            <person name="Afonso C.L."/>
            <person name="Miller P.J."/>
            <person name="Scott M.A."/>
            <person name="Spackman E."/>
            <person name="Goraichik I."/>
            <person name="Dimitrov K.M."/>
            <person name="Suarez D.L."/>
            <person name="Swayne D.E."/>
        </authorList>
    </citation>
    <scope>NUCLEOTIDE SEQUENCE [LARGE SCALE GENOMIC DNA]</scope>
    <source>
        <strain evidence="2 3">DSM 3385</strain>
    </source>
</reference>
<dbReference type="InterPro" id="IPR036514">
    <property type="entry name" value="SGNH_hydro_sf"/>
</dbReference>